<evidence type="ECO:0000256" key="3">
    <source>
        <dbReference type="ARBA" id="ARBA00022664"/>
    </source>
</evidence>
<evidence type="ECO:0000256" key="6">
    <source>
        <dbReference type="ARBA" id="ARBA00023187"/>
    </source>
</evidence>
<feature type="region of interest" description="Disordered" evidence="8">
    <location>
        <begin position="1"/>
        <end position="228"/>
    </location>
</feature>
<reference evidence="11 13" key="1">
    <citation type="submission" date="2015-02" db="EMBL/GenBank/DDBJ databases">
        <authorList>
            <person name="Chooi Y.-H."/>
        </authorList>
    </citation>
    <scope>NUCLEOTIDE SEQUENCE [LARGE SCALE GENOMIC DNA]</scope>
    <source>
        <strain evidence="11">E3</strain>
    </source>
</reference>
<sequence>MPSETEREIAAQQAARRERLSAMYDTEIDVSEKRDDGEDDVDMDGGEAEYRRAGSSSDAIQREAFAETVDEDADPTQAQTTSRVISQRESEYHKRRQRVISPPRHDPFAEDGGPAEGRSFAEVMHDTDMTREEQEAGREIARRKAEEAAKAEEEPPVEAPRRRRRWDDSEPAVTDATPRRSRWDATPDSVANSDITDQAWDQTPRKPMDDLMTPTSRRSRWDETPKMAEGATPVQTPLMMGQTTPAMMMGVPMTPEQASVMRHQSDLEYRNRELTDQELDAMFPEAGYEIVPPPAGYAPIRTPMRRLMATPTPLGAAGAAPGFQIPVETADTHGVQVIPGGGQTEDADLPTIKPDDHQFFGKLLEQRDEDVVDKTAQKERQIMKLLLKVKNGTPPQRKSALRQLTDKAKEFGPGPLFSQILPLLMSPTLEDQERHLLVKVIDRVLFKLDDLVRPYVHNILVVIEPLLIDEDYYARVEGREIISNLAKAAGLATMISTMRPDIDNVDEYVRNTTARAFSVVASALGISSLLPFLKAVCQSRKSWQARHTGIKIVQQIAILMGCAVLPQLTSLVEIIAAGLVDEQQKVRTITALSLAALAEAAAPYGIESFDPVLQPLWKGISSHRGKTLAAFLKAIGFIIPLMDAKYAHFYTQNVMKTLIREFASPDEEMKKIVLKVVKQCVTTEGVEVEYVRNEILPEFFRNFWVRRMALDRRNYKQLVETTVSLACKVGGADIVGRIVDDLKDENEFYRKMVMETIEQILSELGASDIDQRLEEKLVDGLLFAFQEQQTDDSQVMLNGFGVVVNALGLRMKPYLAQVCGIIKWRLNNKSARVRQQAADLIARIAVVIVKCGAENLLGHLGVILYEYLGEEYPEVLGSILGALKAIVNVIGMTKMTPPIKDLLPRLTPILKNRHEKVQENCIDLVGRIADRGAEFVSPREWMRICFELLDMLKAHKKGIRRATVNTFGYIAKAIGPQDVLVTLMNNLKVQERQNRVCTTVAIAIVAETCAPFTVLPALMNEYRVPELNVQNGVLKSLSFLFEYIGEMGKDYIHAVTPLLEDALMDRDLVHRQTAASTVKHMALGVPGLGCEDPLLHLLNILWPNIFETSPHVINAVTDAIDGLRVALGPTVILLYCLQGLWHPARRVRNIYWKIYNNLYIGAQDALVPAYPRLPDDEHNRWMRHDLDLVV</sequence>
<dbReference type="FunFam" id="1.25.10.10:FF:001513">
    <property type="entry name" value="Uncharacterized protein"/>
    <property type="match status" value="1"/>
</dbReference>
<keyword evidence="13" id="KW-1185">Reference proteome</keyword>
<dbReference type="OMA" id="LVMNYVW"/>
<keyword evidence="6" id="KW-0508">mRNA splicing</keyword>
<dbReference type="SUPFAM" id="SSF48371">
    <property type="entry name" value="ARM repeat"/>
    <property type="match status" value="1"/>
</dbReference>
<gene>
    <name evidence="11" type="ORF">PBRA_005309</name>
    <name evidence="12" type="ORF">PLBR_LOCUS2584</name>
</gene>
<dbReference type="GO" id="GO:0003729">
    <property type="term" value="F:mRNA binding"/>
    <property type="evidence" value="ECO:0007669"/>
    <property type="project" value="InterPro"/>
</dbReference>
<dbReference type="Proteomes" id="UP000290189">
    <property type="component" value="Unassembled WGS sequence"/>
</dbReference>
<dbReference type="Gene3D" id="1.25.10.10">
    <property type="entry name" value="Leucine-rich Repeat Variant"/>
    <property type="match status" value="3"/>
</dbReference>
<feature type="compositionally biased region" description="Polar residues" evidence="8">
    <location>
        <begin position="189"/>
        <end position="201"/>
    </location>
</feature>
<evidence type="ECO:0000313" key="13">
    <source>
        <dbReference type="Proteomes" id="UP000039324"/>
    </source>
</evidence>
<dbReference type="Pfam" id="PF08920">
    <property type="entry name" value="SF3b1"/>
    <property type="match status" value="1"/>
</dbReference>
<feature type="compositionally biased region" description="Basic and acidic residues" evidence="8">
    <location>
        <begin position="1"/>
        <end position="20"/>
    </location>
</feature>
<evidence type="ECO:0000313" key="11">
    <source>
        <dbReference type="EMBL" id="CEO96705.1"/>
    </source>
</evidence>
<evidence type="ECO:0000256" key="1">
    <source>
        <dbReference type="ARBA" id="ARBA00004123"/>
    </source>
</evidence>
<dbReference type="InterPro" id="IPR038737">
    <property type="entry name" value="SF3b_su1-like"/>
</dbReference>
<keyword evidence="12" id="KW-0496">Mitochondrion</keyword>
<dbReference type="Proteomes" id="UP000039324">
    <property type="component" value="Unassembled WGS sequence"/>
</dbReference>
<feature type="domain" description="Phosphatase PP2A regulatory subunit A/Splicing factor 3B subunit 1-like HEAT repeat" evidence="10">
    <location>
        <begin position="972"/>
        <end position="1044"/>
    </location>
</feature>
<feature type="compositionally biased region" description="Basic and acidic residues" evidence="8">
    <location>
        <begin position="123"/>
        <end position="153"/>
    </location>
</feature>
<protein>
    <submittedName>
        <fullName evidence="11">Uncharacterized protein</fullName>
    </submittedName>
</protein>
<dbReference type="EMBL" id="OVEO01000004">
    <property type="protein sequence ID" value="SPQ95369.1"/>
    <property type="molecule type" value="Genomic_DNA"/>
</dbReference>
<organism evidence="11 13">
    <name type="scientific">Plasmodiophora brassicae</name>
    <name type="common">Clubroot disease agent</name>
    <dbReference type="NCBI Taxonomy" id="37360"/>
    <lineage>
        <taxon>Eukaryota</taxon>
        <taxon>Sar</taxon>
        <taxon>Rhizaria</taxon>
        <taxon>Endomyxa</taxon>
        <taxon>Phytomyxea</taxon>
        <taxon>Plasmodiophorida</taxon>
        <taxon>Plasmodiophoridae</taxon>
        <taxon>Plasmodiophora</taxon>
    </lineage>
</organism>
<reference evidence="12 14" key="2">
    <citation type="submission" date="2018-03" db="EMBL/GenBank/DDBJ databases">
        <authorList>
            <person name="Fogelqvist J."/>
        </authorList>
    </citation>
    <scope>NUCLEOTIDE SEQUENCE [LARGE SCALE GENOMIC DNA]</scope>
</reference>
<dbReference type="PANTHER" id="PTHR12097">
    <property type="entry name" value="SPLICING FACTOR 3B, SUBUNIT 1-RELATED"/>
    <property type="match status" value="1"/>
</dbReference>
<dbReference type="FunFam" id="1.25.10.10:FF:000073">
    <property type="entry name" value="Splicing factor 3b, subunit 1"/>
    <property type="match status" value="1"/>
</dbReference>
<dbReference type="GO" id="GO:0005681">
    <property type="term" value="C:spliceosomal complex"/>
    <property type="evidence" value="ECO:0007669"/>
    <property type="project" value="UniProtKB-KW"/>
</dbReference>
<accession>A0A0G4ING1</accession>
<dbReference type="FunFam" id="1.25.10.10:FF:000066">
    <property type="entry name" value="Splicing factor 3B subunit 1"/>
    <property type="match status" value="1"/>
</dbReference>
<evidence type="ECO:0000256" key="8">
    <source>
        <dbReference type="SAM" id="MobiDB-lite"/>
    </source>
</evidence>
<comment type="subcellular location">
    <subcellularLocation>
        <location evidence="1">Nucleus</location>
    </subcellularLocation>
</comment>
<evidence type="ECO:0000256" key="4">
    <source>
        <dbReference type="ARBA" id="ARBA00022728"/>
    </source>
</evidence>
<comment type="similarity">
    <text evidence="2">Belongs to the SF3B1 family.</text>
</comment>
<dbReference type="InterPro" id="IPR016024">
    <property type="entry name" value="ARM-type_fold"/>
</dbReference>
<keyword evidence="5" id="KW-0677">Repeat</keyword>
<evidence type="ECO:0000313" key="12">
    <source>
        <dbReference type="EMBL" id="SPQ95369.1"/>
    </source>
</evidence>
<feature type="compositionally biased region" description="Polar residues" evidence="8">
    <location>
        <begin position="76"/>
        <end position="85"/>
    </location>
</feature>
<keyword evidence="3" id="KW-0507">mRNA processing</keyword>
<dbReference type="STRING" id="37360.A0A0G4ING1"/>
<evidence type="ECO:0000256" key="7">
    <source>
        <dbReference type="ARBA" id="ARBA00023242"/>
    </source>
</evidence>
<dbReference type="OrthoDB" id="438939at2759"/>
<dbReference type="InterPro" id="IPR011989">
    <property type="entry name" value="ARM-like"/>
</dbReference>
<evidence type="ECO:0000259" key="9">
    <source>
        <dbReference type="Pfam" id="PF08920"/>
    </source>
</evidence>
<geneLocation type="mitochondrion" evidence="12"/>
<evidence type="ECO:0000256" key="5">
    <source>
        <dbReference type="ARBA" id="ARBA00022737"/>
    </source>
</evidence>
<feature type="domain" description="Splicing factor 3B subunit 1" evidence="9">
    <location>
        <begin position="214"/>
        <end position="329"/>
    </location>
</feature>
<keyword evidence="7" id="KW-0539">Nucleus</keyword>
<evidence type="ECO:0000256" key="2">
    <source>
        <dbReference type="ARBA" id="ARBA00005754"/>
    </source>
</evidence>
<dbReference type="InterPro" id="IPR015016">
    <property type="entry name" value="SF3b_su1"/>
</dbReference>
<evidence type="ECO:0000313" key="14">
    <source>
        <dbReference type="Proteomes" id="UP000290189"/>
    </source>
</evidence>
<dbReference type="InterPro" id="IPR054573">
    <property type="entry name" value="PP2A/SF3B1-like_HEAT"/>
</dbReference>
<keyword evidence="4" id="KW-0747">Spliceosome</keyword>
<proteinExistence type="inferred from homology"/>
<dbReference type="EMBL" id="CDSF01000076">
    <property type="protein sequence ID" value="CEO96705.1"/>
    <property type="molecule type" value="Genomic_DNA"/>
</dbReference>
<dbReference type="Pfam" id="PF22646">
    <property type="entry name" value="PPP2R1A-like_HEAT"/>
    <property type="match status" value="1"/>
</dbReference>
<dbReference type="GO" id="GO:0000245">
    <property type="term" value="P:spliceosomal complex assembly"/>
    <property type="evidence" value="ECO:0007669"/>
    <property type="project" value="InterPro"/>
</dbReference>
<dbReference type="AlphaFoldDB" id="A0A0G4ING1"/>
<feature type="compositionally biased region" description="Acidic residues" evidence="8">
    <location>
        <begin position="37"/>
        <end position="47"/>
    </location>
</feature>
<evidence type="ECO:0000259" key="10">
    <source>
        <dbReference type="Pfam" id="PF22646"/>
    </source>
</evidence>
<name>A0A0G4ING1_PLABS</name>